<evidence type="ECO:0000313" key="4">
    <source>
        <dbReference type="Proteomes" id="UP000058114"/>
    </source>
</evidence>
<evidence type="ECO:0000256" key="1">
    <source>
        <dbReference type="SAM" id="Phobius"/>
    </source>
</evidence>
<feature type="domain" description="Phosphatidic acid phosphatase type 2/haloperoxidase" evidence="2">
    <location>
        <begin position="90"/>
        <end position="208"/>
    </location>
</feature>
<keyword evidence="1" id="KW-1133">Transmembrane helix</keyword>
<keyword evidence="1" id="KW-0472">Membrane</keyword>
<reference evidence="4" key="1">
    <citation type="submission" date="2015-10" db="EMBL/GenBank/DDBJ databases">
        <title>Complete Genome Sequence of Aeromonas schubertii strain WL1483.</title>
        <authorList>
            <person name="Liu L."/>
        </authorList>
    </citation>
    <scope>NUCLEOTIDE SEQUENCE [LARGE SCALE GENOMIC DNA]</scope>
    <source>
        <strain evidence="4">WL1483</strain>
    </source>
</reference>
<proteinExistence type="predicted"/>
<feature type="transmembrane region" description="Helical" evidence="1">
    <location>
        <begin position="62"/>
        <end position="80"/>
    </location>
</feature>
<evidence type="ECO:0000259" key="2">
    <source>
        <dbReference type="SMART" id="SM00014"/>
    </source>
</evidence>
<dbReference type="InterPro" id="IPR000326">
    <property type="entry name" value="PAP2/HPO"/>
</dbReference>
<dbReference type="AlphaFoldDB" id="A0A0S2SMZ1"/>
<dbReference type="RefSeq" id="WP_060587123.1">
    <property type="nucleotide sequence ID" value="NZ_CP013067.1"/>
</dbReference>
<dbReference type="CDD" id="cd01610">
    <property type="entry name" value="PAP2_like"/>
    <property type="match status" value="1"/>
</dbReference>
<dbReference type="PATRIC" id="fig|652.5.peg.3224"/>
<protein>
    <recommendedName>
        <fullName evidence="2">Phosphatidic acid phosphatase type 2/haloperoxidase domain-containing protein</fullName>
    </recommendedName>
</protein>
<feature type="transmembrane region" description="Helical" evidence="1">
    <location>
        <begin position="7"/>
        <end position="24"/>
    </location>
</feature>
<feature type="transmembrane region" description="Helical" evidence="1">
    <location>
        <begin position="167"/>
        <end position="187"/>
    </location>
</feature>
<organism evidence="3 4">
    <name type="scientific">Aeromonas schubertii</name>
    <dbReference type="NCBI Taxonomy" id="652"/>
    <lineage>
        <taxon>Bacteria</taxon>
        <taxon>Pseudomonadati</taxon>
        <taxon>Pseudomonadota</taxon>
        <taxon>Gammaproteobacteria</taxon>
        <taxon>Aeromonadales</taxon>
        <taxon>Aeromonadaceae</taxon>
        <taxon>Aeromonas</taxon>
    </lineage>
</organism>
<reference evidence="3 4" key="2">
    <citation type="journal article" date="2016" name="Genome Announc.">
        <title>Complete Genome Sequence of the Highly Virulent Aeromonas schubertii Strain WL1483, Isolated from Diseased Snakehead Fish (Channa argus) in China.</title>
        <authorList>
            <person name="Liu L."/>
            <person name="Li N."/>
            <person name="Zhang D."/>
            <person name="Fu X."/>
            <person name="Shi C."/>
            <person name="Lin Q."/>
            <person name="Hao G."/>
        </authorList>
    </citation>
    <scope>NUCLEOTIDE SEQUENCE [LARGE SCALE GENOMIC DNA]</scope>
    <source>
        <strain evidence="3 4">WL1483</strain>
    </source>
</reference>
<dbReference type="SMART" id="SM00014">
    <property type="entry name" value="acidPPc"/>
    <property type="match status" value="1"/>
</dbReference>
<dbReference type="SUPFAM" id="SSF48317">
    <property type="entry name" value="Acid phosphatase/Vanadium-dependent haloperoxidase"/>
    <property type="match status" value="1"/>
</dbReference>
<name>A0A0S2SMZ1_9GAMM</name>
<gene>
    <name evidence="3" type="ORF">WL1483_3679</name>
</gene>
<dbReference type="KEGG" id="asr:WL1483_3679"/>
<sequence length="240" mass="26792">MRSLPRILIWNLLGAFIALSWLLLPGHGFWARWDFQVFHSFNTLIAEPGEWRLLMAITNNRLFDLVSISCMLVLLGWQYLQGDLAARRRLLAMSLLMVVTALILNRVGHLVPVERPSPTLSLPGALRLTALIDFPTKDSSSDSFPGDHGLMLMIFAGFMLRFAPRWVGVAACLMVPLFTLPRIMVGAHWVTDIYMGSLAITTLLLPWLLLTPLAPALVRSGERGLARVGWLTPVLRVATK</sequence>
<dbReference type="EMBL" id="CP013067">
    <property type="protein sequence ID" value="ALP43098.1"/>
    <property type="molecule type" value="Genomic_DNA"/>
</dbReference>
<keyword evidence="1" id="KW-0812">Transmembrane</keyword>
<dbReference type="Proteomes" id="UP000058114">
    <property type="component" value="Chromosome"/>
</dbReference>
<evidence type="ECO:0000313" key="3">
    <source>
        <dbReference type="EMBL" id="ALP43098.1"/>
    </source>
</evidence>
<dbReference type="InterPro" id="IPR036938">
    <property type="entry name" value="PAP2/HPO_sf"/>
</dbReference>
<accession>A0A0S2SMZ1</accession>
<feature type="transmembrane region" description="Helical" evidence="1">
    <location>
        <begin position="193"/>
        <end position="218"/>
    </location>
</feature>